<evidence type="ECO:0000313" key="2">
    <source>
        <dbReference type="Proteomes" id="UP000593562"/>
    </source>
</evidence>
<accession>A0A7J7DRE8</accession>
<sequence length="212" mass="24501">MWRVLKTRNFVRFYKRDKRGGLVLQVLAMADPSLSDMILHLRGIDSGCRSELLHRCFLICKEDVKNRWAVFVDSCRRYNEGCRLAEDSIGVQTSVRVICSELRGLDINLRICCSASNEKHWVRGMLDSSVDDTRCDFICKKHMFIGFVNCNNPLYMLINSRGVHTCETSGLYAFVDCDGFRVSGNVLQRMYNEVREKFILILYLMNPGLYTV</sequence>
<name>A0A7J7DRE8_TRIWF</name>
<evidence type="ECO:0000313" key="1">
    <source>
        <dbReference type="EMBL" id="KAF5748948.1"/>
    </source>
</evidence>
<dbReference type="InParanoid" id="A0A7J7DRE8"/>
<protein>
    <submittedName>
        <fullName evidence="1">Uncharacterized protein</fullName>
    </submittedName>
</protein>
<dbReference type="EMBL" id="JAAARO010000004">
    <property type="protein sequence ID" value="KAF5748948.1"/>
    <property type="molecule type" value="Genomic_DNA"/>
</dbReference>
<keyword evidence="2" id="KW-1185">Reference proteome</keyword>
<gene>
    <name evidence="1" type="ORF">HS088_TW04G00909</name>
</gene>
<organism evidence="1 2">
    <name type="scientific">Tripterygium wilfordii</name>
    <name type="common">Thunder God vine</name>
    <dbReference type="NCBI Taxonomy" id="458696"/>
    <lineage>
        <taxon>Eukaryota</taxon>
        <taxon>Viridiplantae</taxon>
        <taxon>Streptophyta</taxon>
        <taxon>Embryophyta</taxon>
        <taxon>Tracheophyta</taxon>
        <taxon>Spermatophyta</taxon>
        <taxon>Magnoliopsida</taxon>
        <taxon>eudicotyledons</taxon>
        <taxon>Gunneridae</taxon>
        <taxon>Pentapetalae</taxon>
        <taxon>rosids</taxon>
        <taxon>fabids</taxon>
        <taxon>Celastrales</taxon>
        <taxon>Celastraceae</taxon>
        <taxon>Tripterygium</taxon>
    </lineage>
</organism>
<reference evidence="1 2" key="1">
    <citation type="journal article" date="2020" name="Nat. Commun.">
        <title>Genome of Tripterygium wilfordii and identification of cytochrome P450 involved in triptolide biosynthesis.</title>
        <authorList>
            <person name="Tu L."/>
            <person name="Su P."/>
            <person name="Zhang Z."/>
            <person name="Gao L."/>
            <person name="Wang J."/>
            <person name="Hu T."/>
            <person name="Zhou J."/>
            <person name="Zhang Y."/>
            <person name="Zhao Y."/>
            <person name="Liu Y."/>
            <person name="Song Y."/>
            <person name="Tong Y."/>
            <person name="Lu Y."/>
            <person name="Yang J."/>
            <person name="Xu C."/>
            <person name="Jia M."/>
            <person name="Peters R.J."/>
            <person name="Huang L."/>
            <person name="Gao W."/>
        </authorList>
    </citation>
    <scope>NUCLEOTIDE SEQUENCE [LARGE SCALE GENOMIC DNA]</scope>
    <source>
        <strain evidence="2">cv. XIE 37</strain>
        <tissue evidence="1">Leaf</tissue>
    </source>
</reference>
<proteinExistence type="predicted"/>
<comment type="caution">
    <text evidence="1">The sequence shown here is derived from an EMBL/GenBank/DDBJ whole genome shotgun (WGS) entry which is preliminary data.</text>
</comment>
<dbReference type="AlphaFoldDB" id="A0A7J7DRE8"/>
<dbReference type="Proteomes" id="UP000593562">
    <property type="component" value="Unassembled WGS sequence"/>
</dbReference>